<dbReference type="PANTHER" id="PTHR42928">
    <property type="entry name" value="TRICARBOXYLATE-BINDING PROTEIN"/>
    <property type="match status" value="1"/>
</dbReference>
<dbReference type="InterPro" id="IPR042100">
    <property type="entry name" value="Bug_dom1"/>
</dbReference>
<dbReference type="CDD" id="cd13578">
    <property type="entry name" value="PBP2_Bug27"/>
    <property type="match status" value="1"/>
</dbReference>
<dbReference type="Gene3D" id="3.40.190.150">
    <property type="entry name" value="Bordetella uptake gene, domain 1"/>
    <property type="match status" value="1"/>
</dbReference>
<proteinExistence type="inferred from homology"/>
<dbReference type="InterPro" id="IPR006311">
    <property type="entry name" value="TAT_signal"/>
</dbReference>
<dbReference type="Gene3D" id="3.40.190.10">
    <property type="entry name" value="Periplasmic binding protein-like II"/>
    <property type="match status" value="1"/>
</dbReference>
<gene>
    <name evidence="3" type="ordered locus">RALTA_B2207</name>
</gene>
<keyword evidence="4" id="KW-1185">Reference proteome</keyword>
<dbReference type="HOGENOM" id="CLU_045683_0_0_4"/>
<evidence type="ECO:0008006" key="5">
    <source>
        <dbReference type="Google" id="ProtNLM"/>
    </source>
</evidence>
<sequence length="335" mass="34449">MIRRQSMQRRTLLNAALALSATLAATLAVPGLEALAQGGSGKPVRLILPISAGSGVDNIARAAGPALGKAFGQPVVIENLPGAGGITGAAAVVKAQPDGSTLGLVSNNHVINPSVFRTMPFDALRDVTPISVIGSTPLVLVVNPKVPAKNVKELVALLKAKPDSYNYASSGNGTIIHLAGEMFLDEAGVTARHVPYKGTGPMINDLLAGQVEMGVVALNAVAPHLKAGTLRAIGLCGDKRSAAAPEIPTIAEQGLPRYNVAGWFAVIGPAGMPATEVQRVHDAFARAFTSPEVLEAMKKQGTVVEPGTPEAAAAFFRSEAARYAALVKKANVKAE</sequence>
<dbReference type="PIRSF" id="PIRSF017082">
    <property type="entry name" value="YflP"/>
    <property type="match status" value="1"/>
</dbReference>
<comment type="similarity">
    <text evidence="1">Belongs to the UPF0065 (bug) family.</text>
</comment>
<dbReference type="InterPro" id="IPR005064">
    <property type="entry name" value="BUG"/>
</dbReference>
<dbReference type="Pfam" id="PF03401">
    <property type="entry name" value="TctC"/>
    <property type="match status" value="1"/>
</dbReference>
<name>B3RD09_CUPTR</name>
<keyword evidence="2" id="KW-0732">Signal</keyword>
<organism evidence="3 4">
    <name type="scientific">Cupriavidus taiwanensis (strain DSM 17343 / BCRC 17206 / CCUG 44338 / CIP 107171 / LMG 19424 / R1)</name>
    <name type="common">Ralstonia taiwanensis (strain LMG 19424)</name>
    <dbReference type="NCBI Taxonomy" id="977880"/>
    <lineage>
        <taxon>Bacteria</taxon>
        <taxon>Pseudomonadati</taxon>
        <taxon>Pseudomonadota</taxon>
        <taxon>Betaproteobacteria</taxon>
        <taxon>Burkholderiales</taxon>
        <taxon>Burkholderiaceae</taxon>
        <taxon>Cupriavidus</taxon>
    </lineage>
</organism>
<feature type="signal peptide" evidence="2">
    <location>
        <begin position="1"/>
        <end position="36"/>
    </location>
</feature>
<evidence type="ECO:0000256" key="2">
    <source>
        <dbReference type="SAM" id="SignalP"/>
    </source>
</evidence>
<dbReference type="Proteomes" id="UP000001692">
    <property type="component" value="Chromosome 2"/>
</dbReference>
<protein>
    <recommendedName>
        <fullName evidence="5">Extra-cytoplasmic solute receptor</fullName>
    </recommendedName>
</protein>
<dbReference type="PROSITE" id="PS51318">
    <property type="entry name" value="TAT"/>
    <property type="match status" value="1"/>
</dbReference>
<evidence type="ECO:0000256" key="1">
    <source>
        <dbReference type="ARBA" id="ARBA00006987"/>
    </source>
</evidence>
<dbReference type="eggNOG" id="COG3181">
    <property type="taxonomic scope" value="Bacteria"/>
</dbReference>
<dbReference type="EMBL" id="CU633750">
    <property type="protein sequence ID" value="CAQ72784.1"/>
    <property type="molecule type" value="Genomic_DNA"/>
</dbReference>
<reference evidence="3 4" key="1">
    <citation type="journal article" date="2008" name="Genome Res.">
        <title>Genome sequence of the beta-rhizobium Cupriavidus taiwanensis and comparative genomics of rhizobia.</title>
        <authorList>
            <person name="Amadou C."/>
            <person name="Pascal G."/>
            <person name="Mangenot S."/>
            <person name="Glew M."/>
            <person name="Bontemps C."/>
            <person name="Capela D."/>
            <person name="Carrere S."/>
            <person name="Cruveiller S."/>
            <person name="Dossat C."/>
            <person name="Lajus A."/>
            <person name="Marchetti M."/>
            <person name="Poinsot V."/>
            <person name="Rouy Z."/>
            <person name="Servin B."/>
            <person name="Saad M."/>
            <person name="Schenowitz C."/>
            <person name="Barbe V."/>
            <person name="Batut J."/>
            <person name="Medigue C."/>
            <person name="Masson-Boivin C."/>
        </authorList>
    </citation>
    <scope>NUCLEOTIDE SEQUENCE [LARGE SCALE GENOMIC DNA]</scope>
    <source>
        <strain evidence="4">DSM 17343 / BCRC 17206 / CCUG 44338 / CIP 107171 / LMG 19424 / R1</strain>
    </source>
</reference>
<dbReference type="SUPFAM" id="SSF53850">
    <property type="entry name" value="Periplasmic binding protein-like II"/>
    <property type="match status" value="1"/>
</dbReference>
<dbReference type="BioCyc" id="CTAI977880:RALTA_RS26195-MONOMER"/>
<evidence type="ECO:0000313" key="4">
    <source>
        <dbReference type="Proteomes" id="UP000001692"/>
    </source>
</evidence>
<accession>B3RD09</accession>
<evidence type="ECO:0000313" key="3">
    <source>
        <dbReference type="EMBL" id="CAQ72784.1"/>
    </source>
</evidence>
<dbReference type="KEGG" id="cti:RALTA_B2207"/>
<dbReference type="AlphaFoldDB" id="B3RD09"/>
<dbReference type="PANTHER" id="PTHR42928:SF5">
    <property type="entry name" value="BLR1237 PROTEIN"/>
    <property type="match status" value="1"/>
</dbReference>
<feature type="chain" id="PRO_5002798154" description="Extra-cytoplasmic solute receptor" evidence="2">
    <location>
        <begin position="37"/>
        <end position="335"/>
    </location>
</feature>